<proteinExistence type="predicted"/>
<dbReference type="EMBL" id="GBXM01012709">
    <property type="protein sequence ID" value="JAH95868.1"/>
    <property type="molecule type" value="Transcribed_RNA"/>
</dbReference>
<accession>A0A0E9X2G9</accession>
<reference evidence="1" key="1">
    <citation type="submission" date="2014-11" db="EMBL/GenBank/DDBJ databases">
        <authorList>
            <person name="Amaro Gonzalez C."/>
        </authorList>
    </citation>
    <scope>NUCLEOTIDE SEQUENCE</scope>
</reference>
<name>A0A0E9X2G9_ANGAN</name>
<evidence type="ECO:0000313" key="1">
    <source>
        <dbReference type="EMBL" id="JAH95868.1"/>
    </source>
</evidence>
<reference evidence="1" key="2">
    <citation type="journal article" date="2015" name="Fish Shellfish Immunol.">
        <title>Early steps in the European eel (Anguilla anguilla)-Vibrio vulnificus interaction in the gills: Role of the RtxA13 toxin.</title>
        <authorList>
            <person name="Callol A."/>
            <person name="Pajuelo D."/>
            <person name="Ebbesson L."/>
            <person name="Teles M."/>
            <person name="MacKenzie S."/>
            <person name="Amaro C."/>
        </authorList>
    </citation>
    <scope>NUCLEOTIDE SEQUENCE</scope>
</reference>
<organism evidence="1">
    <name type="scientific">Anguilla anguilla</name>
    <name type="common">European freshwater eel</name>
    <name type="synonym">Muraena anguilla</name>
    <dbReference type="NCBI Taxonomy" id="7936"/>
    <lineage>
        <taxon>Eukaryota</taxon>
        <taxon>Metazoa</taxon>
        <taxon>Chordata</taxon>
        <taxon>Craniata</taxon>
        <taxon>Vertebrata</taxon>
        <taxon>Euteleostomi</taxon>
        <taxon>Actinopterygii</taxon>
        <taxon>Neopterygii</taxon>
        <taxon>Teleostei</taxon>
        <taxon>Anguilliformes</taxon>
        <taxon>Anguillidae</taxon>
        <taxon>Anguilla</taxon>
    </lineage>
</organism>
<protein>
    <submittedName>
        <fullName evidence="1">Uncharacterized protein</fullName>
    </submittedName>
</protein>
<dbReference type="AlphaFoldDB" id="A0A0E9X2G9"/>
<sequence>MLCKQGDWQEQYSYFIQSRMSYSLHLLYSGISTLTPLSLAFNHIRPLCQQFLSDVDLT</sequence>